<gene>
    <name evidence="2" type="ORF">GCM10023176_38600</name>
</gene>
<evidence type="ECO:0000313" key="3">
    <source>
        <dbReference type="Proteomes" id="UP001500307"/>
    </source>
</evidence>
<name>A0ABP8SPV0_9ACTN</name>
<proteinExistence type="predicted"/>
<evidence type="ECO:0000313" key="2">
    <source>
        <dbReference type="EMBL" id="GAA4573489.1"/>
    </source>
</evidence>
<accession>A0ABP8SPV0</accession>
<evidence type="ECO:0000256" key="1">
    <source>
        <dbReference type="SAM" id="MobiDB-lite"/>
    </source>
</evidence>
<feature type="compositionally biased region" description="Basic and acidic residues" evidence="1">
    <location>
        <begin position="17"/>
        <end position="26"/>
    </location>
</feature>
<feature type="compositionally biased region" description="Low complexity" evidence="1">
    <location>
        <begin position="39"/>
        <end position="56"/>
    </location>
</feature>
<comment type="caution">
    <text evidence="2">The sequence shown here is derived from an EMBL/GenBank/DDBJ whole genome shotgun (WGS) entry which is preliminary data.</text>
</comment>
<organism evidence="2 3">
    <name type="scientific">Micromonospora coerulea</name>
    <dbReference type="NCBI Taxonomy" id="47856"/>
    <lineage>
        <taxon>Bacteria</taxon>
        <taxon>Bacillati</taxon>
        <taxon>Actinomycetota</taxon>
        <taxon>Actinomycetes</taxon>
        <taxon>Micromonosporales</taxon>
        <taxon>Micromonosporaceae</taxon>
        <taxon>Micromonospora</taxon>
    </lineage>
</organism>
<protein>
    <submittedName>
        <fullName evidence="2">Uncharacterized protein</fullName>
    </submittedName>
</protein>
<sequence length="70" mass="7144">MRGQPAEPGPGLFQEGVDARTHHVMEHSPIMPAAFPLRPANGPAAPQDPADGGPRATPGRRAPGTDVDGG</sequence>
<dbReference type="EMBL" id="BAABGU010000021">
    <property type="protein sequence ID" value="GAA4573489.1"/>
    <property type="molecule type" value="Genomic_DNA"/>
</dbReference>
<keyword evidence="3" id="KW-1185">Reference proteome</keyword>
<feature type="region of interest" description="Disordered" evidence="1">
    <location>
        <begin position="1"/>
        <end position="70"/>
    </location>
</feature>
<reference evidence="3" key="1">
    <citation type="journal article" date="2019" name="Int. J. Syst. Evol. Microbiol.">
        <title>The Global Catalogue of Microorganisms (GCM) 10K type strain sequencing project: providing services to taxonomists for standard genome sequencing and annotation.</title>
        <authorList>
            <consortium name="The Broad Institute Genomics Platform"/>
            <consortium name="The Broad Institute Genome Sequencing Center for Infectious Disease"/>
            <person name="Wu L."/>
            <person name="Ma J."/>
        </authorList>
    </citation>
    <scope>NUCLEOTIDE SEQUENCE [LARGE SCALE GENOMIC DNA]</scope>
    <source>
        <strain evidence="3">JCM 3175</strain>
    </source>
</reference>
<dbReference type="Proteomes" id="UP001500307">
    <property type="component" value="Unassembled WGS sequence"/>
</dbReference>